<dbReference type="PANTHER" id="PTHR10146:SF14">
    <property type="entry name" value="PYRIDOXAL PHOSPHATE HOMEOSTASIS PROTEIN"/>
    <property type="match status" value="1"/>
</dbReference>
<comment type="caution">
    <text evidence="6">The sequence shown here is derived from an EMBL/GenBank/DDBJ whole genome shotgun (WGS) entry which is preliminary data.</text>
</comment>
<accession>A0A7C4YEV3</accession>
<dbReference type="PIRSF" id="PIRSF004848">
    <property type="entry name" value="YBL036c_PLPDEIII"/>
    <property type="match status" value="1"/>
</dbReference>
<dbReference type="Gene3D" id="3.20.20.10">
    <property type="entry name" value="Alanine racemase"/>
    <property type="match status" value="1"/>
</dbReference>
<dbReference type="PROSITE" id="PS01211">
    <property type="entry name" value="UPF0001"/>
    <property type="match status" value="1"/>
</dbReference>
<gene>
    <name evidence="6" type="ORF">ENV67_00905</name>
</gene>
<organism evidence="6">
    <name type="scientific">candidate division WOR-3 bacterium</name>
    <dbReference type="NCBI Taxonomy" id="2052148"/>
    <lineage>
        <taxon>Bacteria</taxon>
        <taxon>Bacteria division WOR-3</taxon>
    </lineage>
</organism>
<keyword evidence="1 2" id="KW-0663">Pyridoxal phosphate</keyword>
<evidence type="ECO:0000256" key="2">
    <source>
        <dbReference type="HAMAP-Rule" id="MF_02087"/>
    </source>
</evidence>
<dbReference type="InterPro" id="IPR029066">
    <property type="entry name" value="PLP-binding_barrel"/>
</dbReference>
<feature type="domain" description="Alanine racemase N-terminal" evidence="5">
    <location>
        <begin position="18"/>
        <end position="198"/>
    </location>
</feature>
<comment type="similarity">
    <text evidence="2 4">Belongs to the pyridoxal phosphate-binding protein YggS/PROSC family.</text>
</comment>
<reference evidence="6" key="1">
    <citation type="journal article" date="2020" name="mSystems">
        <title>Genome- and Community-Level Interaction Insights into Carbon Utilization and Element Cycling Functions of Hydrothermarchaeota in Hydrothermal Sediment.</title>
        <authorList>
            <person name="Zhou Z."/>
            <person name="Liu Y."/>
            <person name="Xu W."/>
            <person name="Pan J."/>
            <person name="Luo Z.H."/>
            <person name="Li M."/>
        </authorList>
    </citation>
    <scope>NUCLEOTIDE SEQUENCE [LARGE SCALE GENOMIC DNA]</scope>
    <source>
        <strain evidence="6">SpSt-780</strain>
    </source>
</reference>
<evidence type="ECO:0000256" key="3">
    <source>
        <dbReference type="PIRSR" id="PIRSR004848-1"/>
    </source>
</evidence>
<dbReference type="EMBL" id="DTHG01000010">
    <property type="protein sequence ID" value="HGW91085.1"/>
    <property type="molecule type" value="Genomic_DNA"/>
</dbReference>
<dbReference type="GO" id="GO:0030170">
    <property type="term" value="F:pyridoxal phosphate binding"/>
    <property type="evidence" value="ECO:0007669"/>
    <property type="project" value="UniProtKB-UniRule"/>
</dbReference>
<comment type="function">
    <text evidence="2">Pyridoxal 5'-phosphate (PLP)-binding protein, which is involved in PLP homeostasis.</text>
</comment>
<dbReference type="CDD" id="cd00635">
    <property type="entry name" value="PLPDE_III_YBL036c_like"/>
    <property type="match status" value="1"/>
</dbReference>
<proteinExistence type="inferred from homology"/>
<sequence length="209" mass="24674">MNEITIVAATKYFKPEEIMKIIEGGIYHIGENYVQDLLLKYNFIKEKTDKKIYWHFIGHLQKNKVKKIIDFIDFIQTLDSVELAEEINKRAKRKVSCFIEINSGREPQKSGILPEEFSSFIEKIKKFENIRIEGVMTMGPLVENPEDIRPYFRLTREIFEKLKEDKDIGKEVRYLSMGMSDTYKIAIEEGANMIRIGRKIFEFLKNPQH</sequence>
<feature type="modified residue" description="N6-(pyridoxal phosphate)lysine" evidence="2 3">
    <location>
        <position position="11"/>
    </location>
</feature>
<dbReference type="AlphaFoldDB" id="A0A7C4YEV3"/>
<dbReference type="PANTHER" id="PTHR10146">
    <property type="entry name" value="PROLINE SYNTHETASE CO-TRANSCRIBED BACTERIAL HOMOLOG PROTEIN"/>
    <property type="match status" value="1"/>
</dbReference>
<dbReference type="HAMAP" id="MF_02087">
    <property type="entry name" value="PLP_homeostasis"/>
    <property type="match status" value="1"/>
</dbReference>
<comment type="cofactor">
    <cofactor evidence="3">
        <name>pyridoxal 5'-phosphate</name>
        <dbReference type="ChEBI" id="CHEBI:597326"/>
    </cofactor>
</comment>
<protein>
    <recommendedName>
        <fullName evidence="2">Pyridoxal phosphate homeostasis protein</fullName>
        <shortName evidence="2">PLP homeostasis protein</shortName>
    </recommendedName>
</protein>
<name>A0A7C4YEV3_UNCW3</name>
<dbReference type="Pfam" id="PF01168">
    <property type="entry name" value="Ala_racemase_N"/>
    <property type="match status" value="1"/>
</dbReference>
<dbReference type="NCBIfam" id="TIGR00044">
    <property type="entry name" value="YggS family pyridoxal phosphate-dependent enzyme"/>
    <property type="match status" value="1"/>
</dbReference>
<dbReference type="InterPro" id="IPR011078">
    <property type="entry name" value="PyrdxlP_homeostasis"/>
</dbReference>
<evidence type="ECO:0000256" key="4">
    <source>
        <dbReference type="RuleBase" id="RU004514"/>
    </source>
</evidence>
<evidence type="ECO:0000256" key="1">
    <source>
        <dbReference type="ARBA" id="ARBA00022898"/>
    </source>
</evidence>
<dbReference type="InterPro" id="IPR001608">
    <property type="entry name" value="Ala_racemase_N"/>
</dbReference>
<evidence type="ECO:0000259" key="5">
    <source>
        <dbReference type="Pfam" id="PF01168"/>
    </source>
</evidence>
<evidence type="ECO:0000313" key="6">
    <source>
        <dbReference type="EMBL" id="HGW91085.1"/>
    </source>
</evidence>
<dbReference type="SUPFAM" id="SSF51419">
    <property type="entry name" value="PLP-binding barrel"/>
    <property type="match status" value="1"/>
</dbReference>